<evidence type="ECO:0000313" key="4">
    <source>
        <dbReference type="EMBL" id="MDP2521779.1"/>
    </source>
</evidence>
<dbReference type="InterPro" id="IPR028082">
    <property type="entry name" value="Peripla_BP_I"/>
</dbReference>
<keyword evidence="2" id="KW-0732">Signal</keyword>
<sequence>MIRTTMMTKNLTHRYVLVILLSTLLHPSTVAGAIVLGEQNDADINVGCLFPLTGRGGLYGRDSQIGIQIALEKLAQSPDVYPTLKVVIEDTRSKASRATRIVKDFVEKGRSRFICGVVNSSVAWQVAKVAAQEEVFFIGTDHASSRMTSPLVSPYYFRVNNNTQQSAIAGAKYIKEYFPNSAEKPIRISHIAPDYDYGYTIWQDLVDALDSLGVHYQVVTTLWPRLYEPNYSAFIKALLEKPTDLVINSMWGGDLVAFIQQANNTSLFSHAKFANFDTGGNYEVLVELGKDLPEGLIMSARHHNNWPHTPLNQWFVSRFYELSGRYPSYAAEGAYSGIMAIAEAVHLTGVDASNDALKTALEHLSLRLPEDPEGFSSFMDPKTHQLQQVIAIGTTTGSNSKLSLPRLLSHWKIYYPER</sequence>
<dbReference type="Gene3D" id="3.40.50.2300">
    <property type="match status" value="2"/>
</dbReference>
<dbReference type="PANTHER" id="PTHR30483:SF37">
    <property type="entry name" value="ABC TRANSPORTER SUBSTRATE-BINDING PROTEIN"/>
    <property type="match status" value="1"/>
</dbReference>
<dbReference type="RefSeq" id="WP_305450247.1">
    <property type="nucleotide sequence ID" value="NZ_JAUYVO010000002.1"/>
</dbReference>
<feature type="domain" description="Leucine-binding protein" evidence="3">
    <location>
        <begin position="44"/>
        <end position="394"/>
    </location>
</feature>
<dbReference type="EMBL" id="JAUYVO010000002">
    <property type="protein sequence ID" value="MDP2521779.1"/>
    <property type="molecule type" value="Genomic_DNA"/>
</dbReference>
<comment type="caution">
    <text evidence="4">The sequence shown here is derived from an EMBL/GenBank/DDBJ whole genome shotgun (WGS) entry which is preliminary data.</text>
</comment>
<dbReference type="PANTHER" id="PTHR30483">
    <property type="entry name" value="LEUCINE-SPECIFIC-BINDING PROTEIN"/>
    <property type="match status" value="1"/>
</dbReference>
<organism evidence="4 5">
    <name type="scientific">Neptunomonas phycophila</name>
    <dbReference type="NCBI Taxonomy" id="1572645"/>
    <lineage>
        <taxon>Bacteria</taxon>
        <taxon>Pseudomonadati</taxon>
        <taxon>Pseudomonadota</taxon>
        <taxon>Gammaproteobacteria</taxon>
        <taxon>Oceanospirillales</taxon>
        <taxon>Oceanospirillaceae</taxon>
        <taxon>Neptunomonas</taxon>
    </lineage>
</organism>
<gene>
    <name evidence="4" type="ORF">Q8W30_04270</name>
</gene>
<dbReference type="Pfam" id="PF13458">
    <property type="entry name" value="Peripla_BP_6"/>
    <property type="match status" value="1"/>
</dbReference>
<name>A0ABT9ERU8_9GAMM</name>
<evidence type="ECO:0000313" key="5">
    <source>
        <dbReference type="Proteomes" id="UP001177341"/>
    </source>
</evidence>
<dbReference type="CDD" id="cd06330">
    <property type="entry name" value="PBP1_As_SBP-like"/>
    <property type="match status" value="1"/>
</dbReference>
<proteinExistence type="inferred from homology"/>
<dbReference type="SUPFAM" id="SSF53822">
    <property type="entry name" value="Periplasmic binding protein-like I"/>
    <property type="match status" value="1"/>
</dbReference>
<accession>A0ABT9ERU8</accession>
<comment type="similarity">
    <text evidence="1">Belongs to the leucine-binding protein family.</text>
</comment>
<dbReference type="Proteomes" id="UP001177341">
    <property type="component" value="Unassembled WGS sequence"/>
</dbReference>
<protein>
    <submittedName>
        <fullName evidence="4">ABC transporter substrate-binding protein</fullName>
    </submittedName>
</protein>
<evidence type="ECO:0000256" key="2">
    <source>
        <dbReference type="ARBA" id="ARBA00022729"/>
    </source>
</evidence>
<dbReference type="InterPro" id="IPR051010">
    <property type="entry name" value="BCAA_transport"/>
</dbReference>
<evidence type="ECO:0000256" key="1">
    <source>
        <dbReference type="ARBA" id="ARBA00010062"/>
    </source>
</evidence>
<evidence type="ECO:0000259" key="3">
    <source>
        <dbReference type="Pfam" id="PF13458"/>
    </source>
</evidence>
<keyword evidence="5" id="KW-1185">Reference proteome</keyword>
<dbReference type="InterPro" id="IPR028081">
    <property type="entry name" value="Leu-bd"/>
</dbReference>
<reference evidence="4" key="1">
    <citation type="submission" date="2023-07" db="EMBL/GenBank/DDBJ databases">
        <title>Genome content predicts the carbon catabolic preferences of heterotrophic bacteria.</title>
        <authorList>
            <person name="Gralka M."/>
        </authorList>
    </citation>
    <scope>NUCLEOTIDE SEQUENCE</scope>
    <source>
        <strain evidence="4">5G01</strain>
    </source>
</reference>